<dbReference type="Proteomes" id="UP000536534">
    <property type="component" value="Unassembled WGS sequence"/>
</dbReference>
<reference evidence="1 2" key="1">
    <citation type="journal article" date="2020" name="Biotechnol. Biofuels">
        <title>New insights from the biogas microbiome by comprehensive genome-resolved metagenomics of nearly 1600 species originating from multiple anaerobic digesters.</title>
        <authorList>
            <person name="Campanaro S."/>
            <person name="Treu L."/>
            <person name="Rodriguez-R L.M."/>
            <person name="Kovalovszki A."/>
            <person name="Ziels R.M."/>
            <person name="Maus I."/>
            <person name="Zhu X."/>
            <person name="Kougias P.G."/>
            <person name="Basile A."/>
            <person name="Luo G."/>
            <person name="Schluter A."/>
            <person name="Konstantinidis K.T."/>
            <person name="Angelidaki I."/>
        </authorList>
    </citation>
    <scope>NUCLEOTIDE SEQUENCE [LARGE SCALE GENOMIC DNA]</scope>
    <source>
        <strain evidence="1">AS06rmzACSIP_256</strain>
    </source>
</reference>
<evidence type="ECO:0000313" key="1">
    <source>
        <dbReference type="EMBL" id="NLF54761.1"/>
    </source>
</evidence>
<accession>A0A7X7R8N4</accession>
<evidence type="ECO:0008006" key="3">
    <source>
        <dbReference type="Google" id="ProtNLM"/>
    </source>
</evidence>
<dbReference type="EMBL" id="JAAYYV010000265">
    <property type="protein sequence ID" value="NLF54761.1"/>
    <property type="molecule type" value="Genomic_DNA"/>
</dbReference>
<comment type="caution">
    <text evidence="1">The sequence shown here is derived from an EMBL/GenBank/DDBJ whole genome shotgun (WGS) entry which is preliminary data.</text>
</comment>
<evidence type="ECO:0000313" key="2">
    <source>
        <dbReference type="Proteomes" id="UP000536534"/>
    </source>
</evidence>
<dbReference type="AlphaFoldDB" id="A0A7X7R8N4"/>
<protein>
    <recommendedName>
        <fullName evidence="3">Alpha/beta hydrolase</fullName>
    </recommendedName>
</protein>
<sequence>FDLGVHRAQGRRQVRAVVPPIVMFVEKSISTGNGTEPEKTTPHPFACFVQAIQLSGRFEAVAKRVYIYAAGGICDGMYDRFRTDAGARVISIESRCHSIMIDSPGRVAEILIETTQT</sequence>
<name>A0A7X7R8N4_9RHOO</name>
<proteinExistence type="predicted"/>
<organism evidence="1 2">
    <name type="scientific">Thauera phenolivorans</name>
    <dbReference type="NCBI Taxonomy" id="1792543"/>
    <lineage>
        <taxon>Bacteria</taxon>
        <taxon>Pseudomonadati</taxon>
        <taxon>Pseudomonadota</taxon>
        <taxon>Betaproteobacteria</taxon>
        <taxon>Rhodocyclales</taxon>
        <taxon>Zoogloeaceae</taxon>
        <taxon>Thauera</taxon>
    </lineage>
</organism>
<feature type="non-terminal residue" evidence="1">
    <location>
        <position position="1"/>
    </location>
</feature>
<gene>
    <name evidence="1" type="ORF">GX576_10290</name>
</gene>